<gene>
    <name evidence="2" type="ORF">AWB75_02926</name>
</gene>
<organism evidence="2 3">
    <name type="scientific">Caballeronia catudaia</name>
    <dbReference type="NCBI Taxonomy" id="1777136"/>
    <lineage>
        <taxon>Bacteria</taxon>
        <taxon>Pseudomonadati</taxon>
        <taxon>Pseudomonadota</taxon>
        <taxon>Betaproteobacteria</taxon>
        <taxon>Burkholderiales</taxon>
        <taxon>Burkholderiaceae</taxon>
        <taxon>Caballeronia</taxon>
    </lineage>
</organism>
<dbReference type="Gene3D" id="2.60.200.60">
    <property type="match status" value="1"/>
</dbReference>
<feature type="region of interest" description="Disordered" evidence="1">
    <location>
        <begin position="1"/>
        <end position="20"/>
    </location>
</feature>
<dbReference type="InterPro" id="IPR008727">
    <property type="entry name" value="PAAR_motif"/>
</dbReference>
<comment type="caution">
    <text evidence="2">The sequence shown here is derived from an EMBL/GenBank/DDBJ whole genome shotgun (WGS) entry which is preliminary data.</text>
</comment>
<dbReference type="OrthoDB" id="8565659at2"/>
<keyword evidence="3" id="KW-1185">Reference proteome</keyword>
<name>A0A158B2B2_9BURK</name>
<dbReference type="CDD" id="cd14744">
    <property type="entry name" value="PAAR_CT_2"/>
    <property type="match status" value="1"/>
</dbReference>
<proteinExistence type="predicted"/>
<dbReference type="Proteomes" id="UP000054870">
    <property type="component" value="Unassembled WGS sequence"/>
</dbReference>
<reference evidence="2" key="1">
    <citation type="submission" date="2016-01" db="EMBL/GenBank/DDBJ databases">
        <authorList>
            <person name="Peeters C."/>
        </authorList>
    </citation>
    <scope>NUCLEOTIDE SEQUENCE [LARGE SCALE GENOMIC DNA]</scope>
    <source>
        <strain evidence="2">LMG 29318</strain>
    </source>
</reference>
<evidence type="ECO:0000313" key="3">
    <source>
        <dbReference type="Proteomes" id="UP000054870"/>
    </source>
</evidence>
<dbReference type="RefSeq" id="WP_061124801.1">
    <property type="nucleotide sequence ID" value="NZ_FCOF02000011.1"/>
</dbReference>
<dbReference type="Pfam" id="PF05488">
    <property type="entry name" value="PAAR_motif"/>
    <property type="match status" value="1"/>
</dbReference>
<accession>A0A158B2B2</accession>
<sequence>MKSPVRYGDQLEHGGEVTSGSPYTTFMGRALARKGDSAQCDIHGQTTIAEGNERFPDRDGQPYAMHDHRCACGCRLVSSLQNVNFA</sequence>
<protein>
    <submittedName>
        <fullName evidence="2">PAAR repeat-containing protein</fullName>
    </submittedName>
</protein>
<dbReference type="EMBL" id="FCOF02000011">
    <property type="protein sequence ID" value="SAK64318.1"/>
    <property type="molecule type" value="Genomic_DNA"/>
</dbReference>
<evidence type="ECO:0000256" key="1">
    <source>
        <dbReference type="SAM" id="MobiDB-lite"/>
    </source>
</evidence>
<dbReference type="AlphaFoldDB" id="A0A158B2B2"/>
<evidence type="ECO:0000313" key="2">
    <source>
        <dbReference type="EMBL" id="SAK64318.1"/>
    </source>
</evidence>